<dbReference type="Proteomes" id="UP000266841">
    <property type="component" value="Unassembled WGS sequence"/>
</dbReference>
<name>K0SY87_THAOC</name>
<dbReference type="EMBL" id="AGNL01015348">
    <property type="protein sequence ID" value="EJK65976.1"/>
    <property type="molecule type" value="Genomic_DNA"/>
</dbReference>
<protein>
    <submittedName>
        <fullName evidence="1">Uncharacterized protein</fullName>
    </submittedName>
</protein>
<keyword evidence="2" id="KW-1185">Reference proteome</keyword>
<evidence type="ECO:0000313" key="2">
    <source>
        <dbReference type="Proteomes" id="UP000266841"/>
    </source>
</evidence>
<comment type="caution">
    <text evidence="1">The sequence shown here is derived from an EMBL/GenBank/DDBJ whole genome shotgun (WGS) entry which is preliminary data.</text>
</comment>
<gene>
    <name evidence="1" type="ORF">THAOC_13124</name>
</gene>
<sequence>MSTLDSTRLTGLERCSAGFLRHIYWAFGGVPLTSDVSVVALCPFRQWSISGDRRAQQMQLADNFTPKYILDLHPWCTSGQYWPLSAPPVSRDTTRCGGSRPFLEVLLCLWHGSALAGSQPNLGAEAAPAADRWAVRPEPTVTRCSGHAGWSTAVSGHTMRGGRHFVEFLINKTEGFPAAVCLGIMRPVSLTDGIDLEADWGGDVDPVVASSSYIPP</sequence>
<organism evidence="1 2">
    <name type="scientific">Thalassiosira oceanica</name>
    <name type="common">Marine diatom</name>
    <dbReference type="NCBI Taxonomy" id="159749"/>
    <lineage>
        <taxon>Eukaryota</taxon>
        <taxon>Sar</taxon>
        <taxon>Stramenopiles</taxon>
        <taxon>Ochrophyta</taxon>
        <taxon>Bacillariophyta</taxon>
        <taxon>Coscinodiscophyceae</taxon>
        <taxon>Thalassiosirophycidae</taxon>
        <taxon>Thalassiosirales</taxon>
        <taxon>Thalassiosiraceae</taxon>
        <taxon>Thalassiosira</taxon>
    </lineage>
</organism>
<accession>K0SY87</accession>
<evidence type="ECO:0000313" key="1">
    <source>
        <dbReference type="EMBL" id="EJK65976.1"/>
    </source>
</evidence>
<proteinExistence type="predicted"/>
<reference evidence="1 2" key="1">
    <citation type="journal article" date="2012" name="Genome Biol.">
        <title>Genome and low-iron response of an oceanic diatom adapted to chronic iron limitation.</title>
        <authorList>
            <person name="Lommer M."/>
            <person name="Specht M."/>
            <person name="Roy A.S."/>
            <person name="Kraemer L."/>
            <person name="Andreson R."/>
            <person name="Gutowska M.A."/>
            <person name="Wolf J."/>
            <person name="Bergner S.V."/>
            <person name="Schilhabel M.B."/>
            <person name="Klostermeier U.C."/>
            <person name="Beiko R.G."/>
            <person name="Rosenstiel P."/>
            <person name="Hippler M."/>
            <person name="Laroche J."/>
        </authorList>
    </citation>
    <scope>NUCLEOTIDE SEQUENCE [LARGE SCALE GENOMIC DNA]</scope>
    <source>
        <strain evidence="1 2">CCMP1005</strain>
    </source>
</reference>
<dbReference type="AlphaFoldDB" id="K0SY87"/>